<keyword evidence="11 20" id="KW-0274">FAD</keyword>
<evidence type="ECO:0000256" key="1">
    <source>
        <dbReference type="ARBA" id="ARBA00001974"/>
    </source>
</evidence>
<comment type="cofactor">
    <cofactor evidence="1 20">
        <name>FAD</name>
        <dbReference type="ChEBI" id="CHEBI:57692"/>
    </cofactor>
</comment>
<dbReference type="InterPro" id="IPR003170">
    <property type="entry name" value="MurB"/>
</dbReference>
<dbReference type="UniPathway" id="UPA00219"/>
<feature type="active site" evidence="20">
    <location>
        <position position="165"/>
    </location>
</feature>
<keyword evidence="9 20" id="KW-0132">Cell division</keyword>
<dbReference type="InterPro" id="IPR036635">
    <property type="entry name" value="MurB_C_sf"/>
</dbReference>
<feature type="domain" description="FAD-binding PCMH-type" evidence="21">
    <location>
        <begin position="18"/>
        <end position="189"/>
    </location>
</feature>
<evidence type="ECO:0000256" key="9">
    <source>
        <dbReference type="ARBA" id="ARBA00022618"/>
    </source>
</evidence>
<evidence type="ECO:0000256" key="10">
    <source>
        <dbReference type="ARBA" id="ARBA00022630"/>
    </source>
</evidence>
<comment type="pathway">
    <text evidence="4 20">Cell wall biogenesis; peptidoglycan biosynthesis.</text>
</comment>
<evidence type="ECO:0000256" key="4">
    <source>
        <dbReference type="ARBA" id="ARBA00004752"/>
    </source>
</evidence>
<evidence type="ECO:0000256" key="18">
    <source>
        <dbReference type="ARBA" id="ARBA00031026"/>
    </source>
</evidence>
<dbReference type="GO" id="GO:0008360">
    <property type="term" value="P:regulation of cell shape"/>
    <property type="evidence" value="ECO:0007669"/>
    <property type="project" value="UniProtKB-KW"/>
</dbReference>
<evidence type="ECO:0000256" key="7">
    <source>
        <dbReference type="ARBA" id="ARBA00015188"/>
    </source>
</evidence>
<dbReference type="GO" id="GO:0071555">
    <property type="term" value="P:cell wall organization"/>
    <property type="evidence" value="ECO:0007669"/>
    <property type="project" value="UniProtKB-KW"/>
</dbReference>
<evidence type="ECO:0000313" key="23">
    <source>
        <dbReference type="Proteomes" id="UP000027318"/>
    </source>
</evidence>
<dbReference type="HAMAP" id="MF_00037">
    <property type="entry name" value="MurB"/>
    <property type="match status" value="1"/>
</dbReference>
<keyword evidence="8 20" id="KW-0963">Cytoplasm</keyword>
<dbReference type="InterPro" id="IPR036318">
    <property type="entry name" value="FAD-bd_PCMH-like_sf"/>
</dbReference>
<dbReference type="GO" id="GO:0071949">
    <property type="term" value="F:FAD binding"/>
    <property type="evidence" value="ECO:0007669"/>
    <property type="project" value="InterPro"/>
</dbReference>
<evidence type="ECO:0000259" key="21">
    <source>
        <dbReference type="PROSITE" id="PS51387"/>
    </source>
</evidence>
<dbReference type="Gene3D" id="3.30.43.10">
    <property type="entry name" value="Uridine Diphospho-n-acetylenolpyruvylglucosamine Reductase, domain 2"/>
    <property type="match status" value="1"/>
</dbReference>
<dbReference type="Proteomes" id="UP000027318">
    <property type="component" value="Unassembled WGS sequence"/>
</dbReference>
<name>A0A063Y5A0_9GAMM</name>
<evidence type="ECO:0000256" key="3">
    <source>
        <dbReference type="ARBA" id="ARBA00004496"/>
    </source>
</evidence>
<dbReference type="SUPFAM" id="SSF56194">
    <property type="entry name" value="Uridine diphospho-N-Acetylenolpyruvylglucosamine reductase, MurB, C-terminal domain"/>
    <property type="match status" value="1"/>
</dbReference>
<comment type="similarity">
    <text evidence="5 20">Belongs to the MurB family.</text>
</comment>
<evidence type="ECO:0000256" key="8">
    <source>
        <dbReference type="ARBA" id="ARBA00022490"/>
    </source>
</evidence>
<comment type="caution">
    <text evidence="22">The sequence shown here is derived from an EMBL/GenBank/DDBJ whole genome shotgun (WGS) entry which is preliminary data.</text>
</comment>
<dbReference type="GO" id="GO:0005829">
    <property type="term" value="C:cytosol"/>
    <property type="evidence" value="ECO:0007669"/>
    <property type="project" value="TreeGrafter"/>
</dbReference>
<dbReference type="InterPro" id="IPR016169">
    <property type="entry name" value="FAD-bd_PCMH_sub2"/>
</dbReference>
<dbReference type="PANTHER" id="PTHR21071">
    <property type="entry name" value="UDP-N-ACETYLENOLPYRUVOYLGLUCOSAMINE REDUCTASE"/>
    <property type="match status" value="1"/>
</dbReference>
<dbReference type="GO" id="GO:0009252">
    <property type="term" value="P:peptidoglycan biosynthetic process"/>
    <property type="evidence" value="ECO:0007669"/>
    <property type="project" value="UniProtKB-UniRule"/>
</dbReference>
<dbReference type="STRING" id="267850.ADINL_1578"/>
<organism evidence="22 23">
    <name type="scientific">Nitrincola lacisaponensis</name>
    <dbReference type="NCBI Taxonomy" id="267850"/>
    <lineage>
        <taxon>Bacteria</taxon>
        <taxon>Pseudomonadati</taxon>
        <taxon>Pseudomonadota</taxon>
        <taxon>Gammaproteobacteria</taxon>
        <taxon>Oceanospirillales</taxon>
        <taxon>Oceanospirillaceae</taxon>
        <taxon>Nitrincola</taxon>
    </lineage>
</organism>
<keyword evidence="13 20" id="KW-0133">Cell shape</keyword>
<evidence type="ECO:0000256" key="11">
    <source>
        <dbReference type="ARBA" id="ARBA00022827"/>
    </source>
</evidence>
<dbReference type="GO" id="GO:0051301">
    <property type="term" value="P:cell division"/>
    <property type="evidence" value="ECO:0007669"/>
    <property type="project" value="UniProtKB-KW"/>
</dbReference>
<dbReference type="AlphaFoldDB" id="A0A063Y5A0"/>
<keyword evidence="15 20" id="KW-0560">Oxidoreductase</keyword>
<feature type="active site" description="Proton donor" evidence="20">
    <location>
        <position position="241"/>
    </location>
</feature>
<keyword evidence="17 20" id="KW-0961">Cell wall biogenesis/degradation</keyword>
<dbReference type="PROSITE" id="PS51387">
    <property type="entry name" value="FAD_PCMH"/>
    <property type="match status" value="1"/>
</dbReference>
<evidence type="ECO:0000256" key="6">
    <source>
        <dbReference type="ARBA" id="ARBA00012518"/>
    </source>
</evidence>
<dbReference type="InterPro" id="IPR016167">
    <property type="entry name" value="FAD-bd_PCMH_sub1"/>
</dbReference>
<dbReference type="InterPro" id="IPR011601">
    <property type="entry name" value="MurB_C"/>
</dbReference>
<dbReference type="SUPFAM" id="SSF56176">
    <property type="entry name" value="FAD-binding/transporter-associated domain-like"/>
    <property type="match status" value="1"/>
</dbReference>
<evidence type="ECO:0000256" key="13">
    <source>
        <dbReference type="ARBA" id="ARBA00022960"/>
    </source>
</evidence>
<evidence type="ECO:0000313" key="22">
    <source>
        <dbReference type="EMBL" id="KDE39941.1"/>
    </source>
</evidence>
<evidence type="ECO:0000256" key="20">
    <source>
        <dbReference type="HAMAP-Rule" id="MF_00037"/>
    </source>
</evidence>
<dbReference type="Gene3D" id="3.30.465.10">
    <property type="match status" value="1"/>
</dbReference>
<dbReference type="NCBIfam" id="NF000755">
    <property type="entry name" value="PRK00046.1"/>
    <property type="match status" value="1"/>
</dbReference>
<dbReference type="Gene3D" id="3.90.78.10">
    <property type="entry name" value="UDP-N-acetylenolpyruvoylglucosamine reductase, C-terminal domain"/>
    <property type="match status" value="1"/>
</dbReference>
<dbReference type="Pfam" id="PF02873">
    <property type="entry name" value="MurB_C"/>
    <property type="match status" value="1"/>
</dbReference>
<dbReference type="NCBIfam" id="TIGR00179">
    <property type="entry name" value="murB"/>
    <property type="match status" value="1"/>
</dbReference>
<reference evidence="22 23" key="1">
    <citation type="journal article" date="2005" name="Int. J. Syst. Evol. Microbiol.">
        <title>Nitrincola lacisaponensis gen. nov., sp. nov., a novel alkaliphilic bacterium isolated from an alkaline, saline lake.</title>
        <authorList>
            <person name="Dimitriu P.A."/>
            <person name="Shukla S.K."/>
            <person name="Conradt J."/>
            <person name="Marquez M.C."/>
            <person name="Ventosa A."/>
            <person name="Maglia A."/>
            <person name="Peyton B.M."/>
            <person name="Pinkart H.C."/>
            <person name="Mormile M.R."/>
        </authorList>
    </citation>
    <scope>NUCLEOTIDE SEQUENCE [LARGE SCALE GENOMIC DNA]</scope>
    <source>
        <strain evidence="22 23">4CA</strain>
    </source>
</reference>
<proteinExistence type="inferred from homology"/>
<comment type="catalytic activity">
    <reaction evidence="19 20">
        <text>UDP-N-acetyl-alpha-D-muramate + NADP(+) = UDP-N-acetyl-3-O-(1-carboxyvinyl)-alpha-D-glucosamine + NADPH + H(+)</text>
        <dbReference type="Rhea" id="RHEA:12248"/>
        <dbReference type="ChEBI" id="CHEBI:15378"/>
        <dbReference type="ChEBI" id="CHEBI:57783"/>
        <dbReference type="ChEBI" id="CHEBI:58349"/>
        <dbReference type="ChEBI" id="CHEBI:68483"/>
        <dbReference type="ChEBI" id="CHEBI:70757"/>
        <dbReference type="EC" id="1.3.1.98"/>
    </reaction>
</comment>
<evidence type="ECO:0000256" key="12">
    <source>
        <dbReference type="ARBA" id="ARBA00022857"/>
    </source>
</evidence>
<sequence length="341" mass="37954">MLTFQTDFSLQRYNSFGFSAVAERFVAVEDIATLIPLVNHCQQQRLPLLLLGGGSNLVLSDWIPGVVAHMALKGVEVRRREGTRAWLRIAAGEPWHETLEYLLQQGFYGLENLALIPGTVGAAPVQNIGAYGLELKDRLTGVEVYDTQEQRMRMLSPEFCQFGYRESLFKSEAPGRYIITAVEVCLSTEPDVMKLEYQALRETCEALAQGDIITPQHLFTAVCQLRQSKLPDPRLIGNAGSFFKNPYVSSTEYQHLKAQYPSLIGYPEGDLVKLAAGWLIEACGWKGKSVRNVGVYEKQALVLVNHGGGNRAQIEELAAAIGQTVEQRFGVKLEAEPRFYP</sequence>
<evidence type="ECO:0000256" key="17">
    <source>
        <dbReference type="ARBA" id="ARBA00023316"/>
    </source>
</evidence>
<dbReference type="PATRIC" id="fig|267850.7.peg.1556"/>
<evidence type="ECO:0000256" key="15">
    <source>
        <dbReference type="ARBA" id="ARBA00023002"/>
    </source>
</evidence>
<keyword evidence="14 20" id="KW-0573">Peptidoglycan synthesis</keyword>
<keyword evidence="23" id="KW-1185">Reference proteome</keyword>
<protein>
    <recommendedName>
        <fullName evidence="7 20">UDP-N-acetylenolpyruvoylglucosamine reductase</fullName>
        <ecNumber evidence="6 20">1.3.1.98</ecNumber>
    </recommendedName>
    <alternativeName>
        <fullName evidence="18 20">UDP-N-acetylmuramate dehydrogenase</fullName>
    </alternativeName>
</protein>
<evidence type="ECO:0000256" key="2">
    <source>
        <dbReference type="ARBA" id="ARBA00003921"/>
    </source>
</evidence>
<evidence type="ECO:0000256" key="16">
    <source>
        <dbReference type="ARBA" id="ARBA00023306"/>
    </source>
</evidence>
<dbReference type="RefSeq" id="WP_036546063.1">
    <property type="nucleotide sequence ID" value="NZ_JBKBNO010000003.1"/>
</dbReference>
<keyword evidence="16 20" id="KW-0131">Cell cycle</keyword>
<evidence type="ECO:0000256" key="19">
    <source>
        <dbReference type="ARBA" id="ARBA00048914"/>
    </source>
</evidence>
<keyword evidence="10 20" id="KW-0285">Flavoprotein</keyword>
<accession>A0A063Y5A0</accession>
<dbReference type="Pfam" id="PF01565">
    <property type="entry name" value="FAD_binding_4"/>
    <property type="match status" value="1"/>
</dbReference>
<comment type="subcellular location">
    <subcellularLocation>
        <location evidence="3 20">Cytoplasm</location>
    </subcellularLocation>
</comment>
<dbReference type="OrthoDB" id="9804753at2"/>
<evidence type="ECO:0000256" key="5">
    <source>
        <dbReference type="ARBA" id="ARBA00010485"/>
    </source>
</evidence>
<dbReference type="InterPro" id="IPR016166">
    <property type="entry name" value="FAD-bd_PCMH"/>
</dbReference>
<dbReference type="EMBL" id="JMSZ01000021">
    <property type="protein sequence ID" value="KDE39941.1"/>
    <property type="molecule type" value="Genomic_DNA"/>
</dbReference>
<dbReference type="EC" id="1.3.1.98" evidence="6 20"/>
<dbReference type="InterPro" id="IPR006094">
    <property type="entry name" value="Oxid_FAD_bind_N"/>
</dbReference>
<feature type="active site" evidence="20">
    <location>
        <position position="336"/>
    </location>
</feature>
<dbReference type="GO" id="GO:0008762">
    <property type="term" value="F:UDP-N-acetylmuramate dehydrogenase activity"/>
    <property type="evidence" value="ECO:0007669"/>
    <property type="project" value="UniProtKB-UniRule"/>
</dbReference>
<comment type="function">
    <text evidence="2 20">Cell wall formation.</text>
</comment>
<dbReference type="PANTHER" id="PTHR21071:SF4">
    <property type="entry name" value="UDP-N-ACETYLENOLPYRUVOYLGLUCOSAMINE REDUCTASE"/>
    <property type="match status" value="1"/>
</dbReference>
<keyword evidence="12 20" id="KW-0521">NADP</keyword>
<gene>
    <name evidence="20" type="primary">murB</name>
    <name evidence="22" type="ORF">ADINL_1578</name>
</gene>
<evidence type="ECO:0000256" key="14">
    <source>
        <dbReference type="ARBA" id="ARBA00022984"/>
    </source>
</evidence>